<dbReference type="PANTHER" id="PTHR45916:SF1">
    <property type="entry name" value="STRUCTURAL MAINTENANCE OF CHROMOSOMES PROTEIN 5"/>
    <property type="match status" value="1"/>
</dbReference>
<evidence type="ECO:0000256" key="2">
    <source>
        <dbReference type="ARBA" id="ARBA00018687"/>
    </source>
</evidence>
<dbReference type="PANTHER" id="PTHR45916">
    <property type="entry name" value="STRUCTURAL MAINTENANCE OF CHROMOSOMES PROTEIN 5"/>
    <property type="match status" value="1"/>
</dbReference>
<evidence type="ECO:0000313" key="5">
    <source>
        <dbReference type="EnsemblMetazoa" id="Aqu2.1.14368_001"/>
    </source>
</evidence>
<dbReference type="OrthoDB" id="10254973at2759"/>
<dbReference type="InParanoid" id="A0A1X7TIP4"/>
<dbReference type="STRING" id="400682.A0A1X7TIP4"/>
<organism evidence="5">
    <name type="scientific">Amphimedon queenslandica</name>
    <name type="common">Sponge</name>
    <dbReference type="NCBI Taxonomy" id="400682"/>
    <lineage>
        <taxon>Eukaryota</taxon>
        <taxon>Metazoa</taxon>
        <taxon>Porifera</taxon>
        <taxon>Demospongiae</taxon>
        <taxon>Heteroscleromorpha</taxon>
        <taxon>Haplosclerida</taxon>
        <taxon>Niphatidae</taxon>
        <taxon>Amphimedon</taxon>
    </lineage>
</organism>
<evidence type="ECO:0000256" key="3">
    <source>
        <dbReference type="ARBA" id="ARBA00023054"/>
    </source>
</evidence>
<keyword evidence="3" id="KW-0175">Coiled coil</keyword>
<feature type="domain" description="Rad50/SbcC-type AAA" evidence="4">
    <location>
        <begin position="40"/>
        <end position="277"/>
    </location>
</feature>
<evidence type="ECO:0000256" key="1">
    <source>
        <dbReference type="ARBA" id="ARBA00010171"/>
    </source>
</evidence>
<dbReference type="Pfam" id="PF13476">
    <property type="entry name" value="AAA_23"/>
    <property type="match status" value="1"/>
</dbReference>
<dbReference type="GO" id="GO:0005634">
    <property type="term" value="C:nucleus"/>
    <property type="evidence" value="ECO:0007669"/>
    <property type="project" value="TreeGrafter"/>
</dbReference>
<dbReference type="GO" id="GO:0003697">
    <property type="term" value="F:single-stranded DNA binding"/>
    <property type="evidence" value="ECO:0007669"/>
    <property type="project" value="TreeGrafter"/>
</dbReference>
<dbReference type="GO" id="GO:0016887">
    <property type="term" value="F:ATP hydrolysis activity"/>
    <property type="evidence" value="ECO:0007669"/>
    <property type="project" value="InterPro"/>
</dbReference>
<dbReference type="Gene3D" id="3.40.50.300">
    <property type="entry name" value="P-loop containing nucleotide triphosphate hydrolases"/>
    <property type="match status" value="1"/>
</dbReference>
<dbReference type="GO" id="GO:0030915">
    <property type="term" value="C:Smc5-Smc6 complex"/>
    <property type="evidence" value="ECO:0007669"/>
    <property type="project" value="TreeGrafter"/>
</dbReference>
<evidence type="ECO:0000259" key="4">
    <source>
        <dbReference type="Pfam" id="PF13476"/>
    </source>
</evidence>
<dbReference type="InterPro" id="IPR027417">
    <property type="entry name" value="P-loop_NTPase"/>
</dbReference>
<sequence length="297" mass="33395">MAGNAKGKKRNSSLVPVPLAEARLLGPGEDACFRHGAIRKLVLHNFLTFDNIVLEPSLQLNLIVGPNVTGKSSLVRAICLVLCGNTSALGRAKDGSVPLKCHLKDFVKSGPAKEGYVEITIHHRSDNHLTIRRYIFKDRNNSKWLLNGVDRREMQVKDVVQLENKCQFLPQVSEKDKSGRLVLSPKVDDSNTLHWTEGSITFTDHSITVKTHHSTSLAHPHKISLELNQCTPIKPSTGDHRKEGKTTSKEIIKVLRSEEKAKRDKNTSEMLIEEFKQQEHTLYTIINKMLDIGIRDY</sequence>
<comment type="similarity">
    <text evidence="1">Belongs to the SMC family. SMC5 subfamily.</text>
</comment>
<accession>A0A1X7TIP4</accession>
<dbReference type="GO" id="GO:0000724">
    <property type="term" value="P:double-strand break repair via homologous recombination"/>
    <property type="evidence" value="ECO:0007669"/>
    <property type="project" value="TreeGrafter"/>
</dbReference>
<dbReference type="AlphaFoldDB" id="A0A1X7TIP4"/>
<protein>
    <recommendedName>
        <fullName evidence="2">Structural maintenance of chromosomes protein 5</fullName>
    </recommendedName>
</protein>
<proteinExistence type="inferred from homology"/>
<name>A0A1X7TIP4_AMPQE</name>
<reference evidence="5" key="1">
    <citation type="submission" date="2017-05" db="UniProtKB">
        <authorList>
            <consortium name="EnsemblMetazoa"/>
        </authorList>
    </citation>
    <scope>IDENTIFICATION</scope>
</reference>
<dbReference type="SUPFAM" id="SSF52540">
    <property type="entry name" value="P-loop containing nucleoside triphosphate hydrolases"/>
    <property type="match status" value="1"/>
</dbReference>
<dbReference type="InterPro" id="IPR038729">
    <property type="entry name" value="Rad50/SbcC_AAA"/>
</dbReference>
<dbReference type="eggNOG" id="KOG0979">
    <property type="taxonomic scope" value="Eukaryota"/>
</dbReference>
<dbReference type="EnsemblMetazoa" id="Aqu2.1.14368_001">
    <property type="protein sequence ID" value="Aqu2.1.14368_001"/>
    <property type="gene ID" value="Aqu2.1.14368"/>
</dbReference>